<organism evidence="2 3">
    <name type="scientific">Brevundimonas diminuta 3F5N</name>
    <dbReference type="NCBI Taxonomy" id="1255603"/>
    <lineage>
        <taxon>Bacteria</taxon>
        <taxon>Pseudomonadati</taxon>
        <taxon>Pseudomonadota</taxon>
        <taxon>Alphaproteobacteria</taxon>
        <taxon>Caulobacterales</taxon>
        <taxon>Caulobacteraceae</taxon>
        <taxon>Brevundimonas</taxon>
    </lineage>
</organism>
<feature type="region of interest" description="Disordered" evidence="1">
    <location>
        <begin position="1"/>
        <end position="20"/>
    </location>
</feature>
<evidence type="ECO:0000313" key="3">
    <source>
        <dbReference type="Proteomes" id="UP000195766"/>
    </source>
</evidence>
<protein>
    <submittedName>
        <fullName evidence="2">Uncharacterized protein</fullName>
    </submittedName>
</protein>
<accession>A0A1R4EUF0</accession>
<sequence>MMRVLEDEKRGPNQMDRAKAGVIEARAPKVNVGYGNDFDLYN</sequence>
<evidence type="ECO:0000313" key="2">
    <source>
        <dbReference type="EMBL" id="SJM47290.1"/>
    </source>
</evidence>
<name>A0A1R4EUF0_BREDI</name>
<gene>
    <name evidence="2" type="ORF">FM111_00870</name>
</gene>
<dbReference type="AlphaFoldDB" id="A0A1R4EUF0"/>
<dbReference type="EMBL" id="FUIE01000010">
    <property type="protein sequence ID" value="SJM47290.1"/>
    <property type="molecule type" value="Genomic_DNA"/>
</dbReference>
<proteinExistence type="predicted"/>
<reference evidence="2 3" key="1">
    <citation type="submission" date="2017-02" db="EMBL/GenBank/DDBJ databases">
        <authorList>
            <person name="Peterson S.W."/>
        </authorList>
    </citation>
    <scope>NUCLEOTIDE SEQUENCE [LARGE SCALE GENOMIC DNA]</scope>
    <source>
        <strain evidence="2 3">3F5N</strain>
    </source>
</reference>
<feature type="compositionally biased region" description="Basic and acidic residues" evidence="1">
    <location>
        <begin position="1"/>
        <end position="19"/>
    </location>
</feature>
<evidence type="ECO:0000256" key="1">
    <source>
        <dbReference type="SAM" id="MobiDB-lite"/>
    </source>
</evidence>
<dbReference type="Proteomes" id="UP000195766">
    <property type="component" value="Unassembled WGS sequence"/>
</dbReference>